<evidence type="ECO:0000313" key="5">
    <source>
        <dbReference type="EMBL" id="KKZ10012.1"/>
    </source>
</evidence>
<reference evidence="5 6" key="1">
    <citation type="submission" date="2015-02" db="EMBL/GenBank/DDBJ databases">
        <authorList>
            <person name="Slaby B."/>
            <person name="Hentschel U."/>
        </authorList>
    </citation>
    <scope>NUCLEOTIDE SEQUENCE [LARGE SCALE GENOMIC DNA]</scope>
    <source>
        <strain evidence="5">15L</strain>
    </source>
</reference>
<feature type="domain" description="Methyltransferase small" evidence="4">
    <location>
        <begin position="120"/>
        <end position="196"/>
    </location>
</feature>
<evidence type="ECO:0000256" key="1">
    <source>
        <dbReference type="ARBA" id="ARBA00022603"/>
    </source>
</evidence>
<sequence>MITVSAATLLAWCRERLGEGGTAASLVWLLDVGAGLERRRYHSLALHPEATVQLSRDPEELTHLWHRHLNRDPLQYLLGLCPWRDFLLQVGPGVLIPRPETELLVDVAVSLMNDGPADPGPWADLGTGSGCLALALATAFPRCHGMAVDQDPTALAMAARNLESVAERVRVLAGNWWQPLRPWWGRLTMVVSNPPYIPTATLAQLDPVVRCHEPHPALDGGPDGLQAFRALLAGVPALAPGGWLVVEHGQGQAPALETLFAAAGLTAVRRHQDLEGNDRFLAACAPHRGP</sequence>
<dbReference type="InterPro" id="IPR002052">
    <property type="entry name" value="DNA_methylase_N6_adenine_CS"/>
</dbReference>
<dbReference type="InterPro" id="IPR004556">
    <property type="entry name" value="HemK-like"/>
</dbReference>
<dbReference type="GO" id="GO:0008757">
    <property type="term" value="F:S-adenosylmethionine-dependent methyltransferase activity"/>
    <property type="evidence" value="ECO:0007669"/>
    <property type="project" value="UniProtKB-ARBA"/>
</dbReference>
<keyword evidence="2" id="KW-0808">Transferase</keyword>
<dbReference type="Pfam" id="PF05175">
    <property type="entry name" value="MTS"/>
    <property type="match status" value="1"/>
</dbReference>
<name>A0A0G8ARW7_9SYNE</name>
<dbReference type="GO" id="GO:0032259">
    <property type="term" value="P:methylation"/>
    <property type="evidence" value="ECO:0007669"/>
    <property type="project" value="UniProtKB-KW"/>
</dbReference>
<comment type="caution">
    <text evidence="5">The sequence shown here is derived from an EMBL/GenBank/DDBJ whole genome shotgun (WGS) entry which is preliminary data.</text>
</comment>
<dbReference type="SUPFAM" id="SSF53335">
    <property type="entry name" value="S-adenosyl-L-methionine-dependent methyltransferases"/>
    <property type="match status" value="1"/>
</dbReference>
<evidence type="ECO:0000313" key="6">
    <source>
        <dbReference type="Proteomes" id="UP000035037"/>
    </source>
</evidence>
<dbReference type="EMBL" id="JYFQ01000218">
    <property type="protein sequence ID" value="KKZ10012.1"/>
    <property type="molecule type" value="Genomic_DNA"/>
</dbReference>
<dbReference type="InterPro" id="IPR029063">
    <property type="entry name" value="SAM-dependent_MTases_sf"/>
</dbReference>
<dbReference type="PANTHER" id="PTHR47441:SF3">
    <property type="entry name" value="RELEASE FACTOR GLUTAMINE METHYLTRANSFERASE"/>
    <property type="match status" value="1"/>
</dbReference>
<dbReference type="NCBIfam" id="TIGR03534">
    <property type="entry name" value="RF_mod_PrmC"/>
    <property type="match status" value="1"/>
</dbReference>
<reference evidence="5 6" key="2">
    <citation type="submission" date="2015-05" db="EMBL/GenBank/DDBJ databases">
        <title>Lifestyle Evolution in Cyanobacterial Symbionts of Sponges.</title>
        <authorList>
            <person name="Burgsdorf I."/>
            <person name="Slaby B.M."/>
            <person name="Handley K.M."/>
            <person name="Haber M."/>
            <person name="Blom J."/>
            <person name="Marshall C.W."/>
            <person name="Gilbert J.A."/>
            <person name="Hentschel U."/>
            <person name="Steindler L."/>
        </authorList>
    </citation>
    <scope>NUCLEOTIDE SEQUENCE [LARGE SCALE GENOMIC DNA]</scope>
    <source>
        <strain evidence="5">15L</strain>
    </source>
</reference>
<dbReference type="InterPro" id="IPR019874">
    <property type="entry name" value="RF_methyltr_PrmC"/>
</dbReference>
<dbReference type="PROSITE" id="PS00092">
    <property type="entry name" value="N6_MTASE"/>
    <property type="match status" value="1"/>
</dbReference>
<dbReference type="Proteomes" id="UP000035037">
    <property type="component" value="Unassembled WGS sequence"/>
</dbReference>
<keyword evidence="3" id="KW-0949">S-adenosyl-L-methionine</keyword>
<dbReference type="CDD" id="cd02440">
    <property type="entry name" value="AdoMet_MTases"/>
    <property type="match status" value="1"/>
</dbReference>
<dbReference type="Gene3D" id="3.40.50.150">
    <property type="entry name" value="Vaccinia Virus protein VP39"/>
    <property type="match status" value="1"/>
</dbReference>
<dbReference type="AlphaFoldDB" id="A0A0G8ARW7"/>
<accession>A0A0G8ARW7</accession>
<dbReference type="InterPro" id="IPR007848">
    <property type="entry name" value="Small_mtfrase_dom"/>
</dbReference>
<protein>
    <recommendedName>
        <fullName evidence="4">Methyltransferase small domain-containing protein</fullName>
    </recommendedName>
</protein>
<evidence type="ECO:0000256" key="3">
    <source>
        <dbReference type="ARBA" id="ARBA00022691"/>
    </source>
</evidence>
<organism evidence="5 6">
    <name type="scientific">Candidatus Synechococcus spongiarum 15L</name>
    <dbReference type="NCBI Taxonomy" id="1608419"/>
    <lineage>
        <taxon>Bacteria</taxon>
        <taxon>Bacillati</taxon>
        <taxon>Cyanobacteriota</taxon>
        <taxon>Cyanophyceae</taxon>
        <taxon>Synechococcales</taxon>
        <taxon>Synechococcaceae</taxon>
        <taxon>Synechococcus</taxon>
    </lineage>
</organism>
<dbReference type="InterPro" id="IPR052663">
    <property type="entry name" value="RF_glutamine_MTase_cyano"/>
</dbReference>
<proteinExistence type="predicted"/>
<dbReference type="GO" id="GO:0008170">
    <property type="term" value="F:N-methyltransferase activity"/>
    <property type="evidence" value="ECO:0007669"/>
    <property type="project" value="UniProtKB-ARBA"/>
</dbReference>
<dbReference type="PANTHER" id="PTHR47441">
    <property type="match status" value="1"/>
</dbReference>
<dbReference type="NCBIfam" id="TIGR00536">
    <property type="entry name" value="hemK_fam"/>
    <property type="match status" value="1"/>
</dbReference>
<dbReference type="GO" id="GO:0003676">
    <property type="term" value="F:nucleic acid binding"/>
    <property type="evidence" value="ECO:0007669"/>
    <property type="project" value="InterPro"/>
</dbReference>
<keyword evidence="1" id="KW-0489">Methyltransferase</keyword>
<evidence type="ECO:0000256" key="2">
    <source>
        <dbReference type="ARBA" id="ARBA00022679"/>
    </source>
</evidence>
<dbReference type="PATRIC" id="fig|1608419.3.peg.1368"/>
<gene>
    <name evidence="5" type="ORF">TQ37_10200</name>
</gene>
<evidence type="ECO:0000259" key="4">
    <source>
        <dbReference type="Pfam" id="PF05175"/>
    </source>
</evidence>
<dbReference type="GO" id="GO:0008276">
    <property type="term" value="F:protein methyltransferase activity"/>
    <property type="evidence" value="ECO:0007669"/>
    <property type="project" value="InterPro"/>
</dbReference>